<dbReference type="EMBL" id="KL648207">
    <property type="protein sequence ID" value="KEY71766.1"/>
    <property type="molecule type" value="Genomic_DNA"/>
</dbReference>
<protein>
    <submittedName>
        <fullName evidence="1">Uncharacterized protein</fullName>
    </submittedName>
</protein>
<gene>
    <name evidence="1" type="ORF">S7711_10656</name>
</gene>
<dbReference type="AlphaFoldDB" id="A0A084B2I7"/>
<dbReference type="OrthoDB" id="9984533at2759"/>
<proteinExistence type="predicted"/>
<accession>A0A084B2I7</accession>
<reference evidence="1 2" key="1">
    <citation type="journal article" date="2014" name="BMC Genomics">
        <title>Comparative genome sequencing reveals chemotype-specific gene clusters in the toxigenic black mold Stachybotrys.</title>
        <authorList>
            <person name="Semeiks J."/>
            <person name="Borek D."/>
            <person name="Otwinowski Z."/>
            <person name="Grishin N.V."/>
        </authorList>
    </citation>
    <scope>NUCLEOTIDE SEQUENCE [LARGE SCALE GENOMIC DNA]</scope>
    <source>
        <strain evidence="2">CBS 109288 / IBT 7711</strain>
    </source>
</reference>
<evidence type="ECO:0000313" key="2">
    <source>
        <dbReference type="Proteomes" id="UP000028045"/>
    </source>
</evidence>
<sequence length="508" mass="57129">MDTASQSHSRAQLDPDRFETTVCKVPTDEWLAGFLLFIEPKSKTGNREDRYIVGIRINFTGGSVHEIGKCTGPKHLVRVGHGLFAVGVQLVHFPTGRLARMSLIEQPTRKATMSLRVQDTSGHEYCHFAESHIWANDFPPENARLISHQDFAVSSRPIDQVDDTYETHVLVLGTSEDELADIASISADRCLGGVEVKYHNGPPRVMGRISGPPWTLKLDSRNGERIVHINELWQECVCFQFITNRGRCLVLGSPIHKDPGDDFSNLAKQRLPAGIYMTRKIFDGYSACRGFRTFSMKNWEPLCTNVPLALPQDEHRFCWVPSKPPEEWEEAGIRTGSLRDLEPGEMGLVSWLDCSRPLSSIRVIFVNTNPKGLVAIRFRYTDGEEANVGPDEVHICAEMVGWPGYEWLVREWDVEGKKMVGLKVSADNDCPIDNIVACFAGGLEIAFIDKPLRNEHWIFDESHRGRAGAKSFLQGLQWFGRYMFQSIGSVQPMEFKDTATPIKDKGTP</sequence>
<evidence type="ECO:0000313" key="1">
    <source>
        <dbReference type="EMBL" id="KEY71766.1"/>
    </source>
</evidence>
<name>A0A084B2I7_STACB</name>
<dbReference type="HOGENOM" id="CLU_041334_0_0_1"/>
<organism evidence="1 2">
    <name type="scientific">Stachybotrys chartarum (strain CBS 109288 / IBT 7711)</name>
    <name type="common">Toxic black mold</name>
    <name type="synonym">Stilbospora chartarum</name>
    <dbReference type="NCBI Taxonomy" id="1280523"/>
    <lineage>
        <taxon>Eukaryota</taxon>
        <taxon>Fungi</taxon>
        <taxon>Dikarya</taxon>
        <taxon>Ascomycota</taxon>
        <taxon>Pezizomycotina</taxon>
        <taxon>Sordariomycetes</taxon>
        <taxon>Hypocreomycetidae</taxon>
        <taxon>Hypocreales</taxon>
        <taxon>Stachybotryaceae</taxon>
        <taxon>Stachybotrys</taxon>
    </lineage>
</organism>
<dbReference type="Proteomes" id="UP000028045">
    <property type="component" value="Unassembled WGS sequence"/>
</dbReference>
<keyword evidence="2" id="KW-1185">Reference proteome</keyword>